<name>A0A816X386_BRANA</name>
<evidence type="ECO:0000313" key="1">
    <source>
        <dbReference type="EMBL" id="CAF2142016.1"/>
    </source>
</evidence>
<gene>
    <name evidence="1" type="ORF">DARMORV10_A02P28180.1</name>
</gene>
<organism evidence="1">
    <name type="scientific">Brassica napus</name>
    <name type="common">Rape</name>
    <dbReference type="NCBI Taxonomy" id="3708"/>
    <lineage>
        <taxon>Eukaryota</taxon>
        <taxon>Viridiplantae</taxon>
        <taxon>Streptophyta</taxon>
        <taxon>Embryophyta</taxon>
        <taxon>Tracheophyta</taxon>
        <taxon>Spermatophyta</taxon>
        <taxon>Magnoliopsida</taxon>
        <taxon>eudicotyledons</taxon>
        <taxon>Gunneridae</taxon>
        <taxon>Pentapetalae</taxon>
        <taxon>rosids</taxon>
        <taxon>malvids</taxon>
        <taxon>Brassicales</taxon>
        <taxon>Brassicaceae</taxon>
        <taxon>Brassiceae</taxon>
        <taxon>Brassica</taxon>
    </lineage>
</organism>
<dbReference type="AlphaFoldDB" id="A0A816X386"/>
<sequence length="102" mass="12270">MLNFVSYEKLCIYLLNKMLIKYINKIVYLRKIINASETKYQPTRYVNLHYHQDAWIQSNHCINRGCNQILSVIMLCCSFMRCFCSMLKWSFKNLDLPIDDFV</sequence>
<dbReference type="Proteomes" id="UP001295469">
    <property type="component" value="Chromosome A02"/>
</dbReference>
<dbReference type="EMBL" id="HG994356">
    <property type="protein sequence ID" value="CAF2142016.1"/>
    <property type="molecule type" value="Genomic_DNA"/>
</dbReference>
<reference evidence="1" key="1">
    <citation type="submission" date="2021-01" db="EMBL/GenBank/DDBJ databases">
        <authorList>
            <consortium name="Genoscope - CEA"/>
            <person name="William W."/>
        </authorList>
    </citation>
    <scope>NUCLEOTIDE SEQUENCE</scope>
</reference>
<accession>A0A816X386</accession>
<protein>
    <submittedName>
        <fullName evidence="1">(rape) hypothetical protein</fullName>
    </submittedName>
</protein>
<proteinExistence type="predicted"/>